<organism evidence="1">
    <name type="scientific">marine sediment metagenome</name>
    <dbReference type="NCBI Taxonomy" id="412755"/>
    <lineage>
        <taxon>unclassified sequences</taxon>
        <taxon>metagenomes</taxon>
        <taxon>ecological metagenomes</taxon>
    </lineage>
</organism>
<dbReference type="AlphaFoldDB" id="X1RNU5"/>
<gene>
    <name evidence="1" type="ORF">S06H3_65022</name>
</gene>
<name>X1RNU5_9ZZZZ</name>
<proteinExistence type="predicted"/>
<sequence length="106" mass="11511">LLFSAVLVIFAVVTLGQMINPMQEAGRDTLYLSQARSAADAIAGAVNSVYANGPEATKSEWFSIDQSWSLHLTENKLTISLDISSGTKNVESNLRYGFNDNLQNLS</sequence>
<protein>
    <submittedName>
        <fullName evidence="1">Uncharacterized protein</fullName>
    </submittedName>
</protein>
<feature type="non-terminal residue" evidence="1">
    <location>
        <position position="106"/>
    </location>
</feature>
<evidence type="ECO:0000313" key="1">
    <source>
        <dbReference type="EMBL" id="GAI64840.1"/>
    </source>
</evidence>
<accession>X1RNU5</accession>
<feature type="non-terminal residue" evidence="1">
    <location>
        <position position="1"/>
    </location>
</feature>
<comment type="caution">
    <text evidence="1">The sequence shown here is derived from an EMBL/GenBank/DDBJ whole genome shotgun (WGS) entry which is preliminary data.</text>
</comment>
<reference evidence="1" key="1">
    <citation type="journal article" date="2014" name="Front. Microbiol.">
        <title>High frequency of phylogenetically diverse reductive dehalogenase-homologous genes in deep subseafloor sedimentary metagenomes.</title>
        <authorList>
            <person name="Kawai M."/>
            <person name="Futagami T."/>
            <person name="Toyoda A."/>
            <person name="Takaki Y."/>
            <person name="Nishi S."/>
            <person name="Hori S."/>
            <person name="Arai W."/>
            <person name="Tsubouchi T."/>
            <person name="Morono Y."/>
            <person name="Uchiyama I."/>
            <person name="Ito T."/>
            <person name="Fujiyama A."/>
            <person name="Inagaki F."/>
            <person name="Takami H."/>
        </authorList>
    </citation>
    <scope>NUCLEOTIDE SEQUENCE</scope>
    <source>
        <strain evidence="1">Expedition CK06-06</strain>
    </source>
</reference>
<dbReference type="EMBL" id="BARV01043622">
    <property type="protein sequence ID" value="GAI64840.1"/>
    <property type="molecule type" value="Genomic_DNA"/>
</dbReference>